<organism evidence="5 6">
    <name type="scientific">Bemisia tabaci</name>
    <name type="common">Sweetpotato whitefly</name>
    <name type="synonym">Aleurodes tabaci</name>
    <dbReference type="NCBI Taxonomy" id="7038"/>
    <lineage>
        <taxon>Eukaryota</taxon>
        <taxon>Metazoa</taxon>
        <taxon>Ecdysozoa</taxon>
        <taxon>Arthropoda</taxon>
        <taxon>Hexapoda</taxon>
        <taxon>Insecta</taxon>
        <taxon>Pterygota</taxon>
        <taxon>Neoptera</taxon>
        <taxon>Paraneoptera</taxon>
        <taxon>Hemiptera</taxon>
        <taxon>Sternorrhyncha</taxon>
        <taxon>Aleyrodoidea</taxon>
        <taxon>Aleyrodidae</taxon>
        <taxon>Aleyrodinae</taxon>
        <taxon>Bemisia</taxon>
    </lineage>
</organism>
<evidence type="ECO:0000256" key="4">
    <source>
        <dbReference type="ARBA" id="ARBA00022884"/>
    </source>
</evidence>
<protein>
    <recommendedName>
        <fullName evidence="7">RRM domain-containing protein</fullName>
    </recommendedName>
</protein>
<proteinExistence type="predicted"/>
<dbReference type="PANTHER" id="PTHR48032:SF18">
    <property type="entry name" value="RRM DOMAIN-CONTAINING PROTEIN"/>
    <property type="match status" value="1"/>
</dbReference>
<comment type="subcellular location">
    <subcellularLocation>
        <location evidence="1">Cytoplasm</location>
    </subcellularLocation>
</comment>
<evidence type="ECO:0000313" key="6">
    <source>
        <dbReference type="Proteomes" id="UP001152759"/>
    </source>
</evidence>
<keyword evidence="3" id="KW-0677">Repeat</keyword>
<dbReference type="Proteomes" id="UP001152759">
    <property type="component" value="Chromosome 1"/>
</dbReference>
<gene>
    <name evidence="5" type="ORF">BEMITA_LOCUS1438</name>
</gene>
<keyword evidence="6" id="KW-1185">Reference proteome</keyword>
<evidence type="ECO:0000313" key="5">
    <source>
        <dbReference type="EMBL" id="CAH0381823.1"/>
    </source>
</evidence>
<reference evidence="5" key="1">
    <citation type="submission" date="2021-12" db="EMBL/GenBank/DDBJ databases">
        <authorList>
            <person name="King R."/>
        </authorList>
    </citation>
    <scope>NUCLEOTIDE SEQUENCE</scope>
</reference>
<dbReference type="AlphaFoldDB" id="A0A9P0A0Z7"/>
<evidence type="ECO:0000256" key="1">
    <source>
        <dbReference type="ARBA" id="ARBA00004496"/>
    </source>
</evidence>
<dbReference type="GO" id="GO:0006417">
    <property type="term" value="P:regulation of translation"/>
    <property type="evidence" value="ECO:0007669"/>
    <property type="project" value="TreeGrafter"/>
</dbReference>
<name>A0A9P0A0Z7_BEMTA</name>
<evidence type="ECO:0008006" key="7">
    <source>
        <dbReference type="Google" id="ProtNLM"/>
    </source>
</evidence>
<evidence type="ECO:0000256" key="2">
    <source>
        <dbReference type="ARBA" id="ARBA00022490"/>
    </source>
</evidence>
<evidence type="ECO:0000256" key="3">
    <source>
        <dbReference type="ARBA" id="ARBA00022737"/>
    </source>
</evidence>
<sequence>MTLVGDDERGFTSILPADEWVWLRKFISKGQIGKCFQGEKGFGFVTFAEASSVEKVLSQAIHELDGKKSLAAGTIAGERPAAFIDPKVAFPRRAHPKEIRQPSWHHFSAPDRCPRTPIFTRSPLSLATPSFVTLIYLPPKLSHLLISS</sequence>
<keyword evidence="2" id="KW-0963">Cytoplasm</keyword>
<dbReference type="Gene3D" id="3.30.70.330">
    <property type="match status" value="1"/>
</dbReference>
<dbReference type="EMBL" id="OU963862">
    <property type="protein sequence ID" value="CAH0381823.1"/>
    <property type="molecule type" value="Genomic_DNA"/>
</dbReference>
<dbReference type="PANTHER" id="PTHR48032">
    <property type="entry name" value="RNA-BINDING PROTEIN MUSASHI HOMOLOG RBP6"/>
    <property type="match status" value="1"/>
</dbReference>
<keyword evidence="4" id="KW-0694">RNA-binding</keyword>
<dbReference type="InterPro" id="IPR012677">
    <property type="entry name" value="Nucleotide-bd_a/b_plait_sf"/>
</dbReference>
<dbReference type="GO" id="GO:0003729">
    <property type="term" value="F:mRNA binding"/>
    <property type="evidence" value="ECO:0007669"/>
    <property type="project" value="TreeGrafter"/>
</dbReference>
<accession>A0A9P0A0Z7</accession>
<dbReference type="GO" id="GO:0005737">
    <property type="term" value="C:cytoplasm"/>
    <property type="evidence" value="ECO:0007669"/>
    <property type="project" value="UniProtKB-SubCell"/>
</dbReference>